<dbReference type="Pfam" id="PF00717">
    <property type="entry name" value="Peptidase_S24"/>
    <property type="match status" value="1"/>
</dbReference>
<feature type="domain" description="Peptidase S24/S26A/S26B/S26C" evidence="4">
    <location>
        <begin position="88"/>
        <end position="207"/>
    </location>
</feature>
<keyword evidence="1" id="KW-0805">Transcription regulation</keyword>
<organism evidence="5 6">
    <name type="scientific">Falsiroseomonas oleicola</name>
    <dbReference type="NCBI Taxonomy" id="2801474"/>
    <lineage>
        <taxon>Bacteria</taxon>
        <taxon>Pseudomonadati</taxon>
        <taxon>Pseudomonadota</taxon>
        <taxon>Alphaproteobacteria</taxon>
        <taxon>Acetobacterales</taxon>
        <taxon>Roseomonadaceae</taxon>
        <taxon>Falsiroseomonas</taxon>
    </lineage>
</organism>
<keyword evidence="3" id="KW-0804">Transcription</keyword>
<protein>
    <recommendedName>
        <fullName evidence="4">Peptidase S24/S26A/S26B/S26C domain-containing protein</fullName>
    </recommendedName>
</protein>
<dbReference type="CDD" id="cd06529">
    <property type="entry name" value="S24_LexA-like"/>
    <property type="match status" value="1"/>
</dbReference>
<dbReference type="InterPro" id="IPR039418">
    <property type="entry name" value="LexA-like"/>
</dbReference>
<dbReference type="InterPro" id="IPR015927">
    <property type="entry name" value="Peptidase_S24_S26A/B/C"/>
</dbReference>
<evidence type="ECO:0000256" key="2">
    <source>
        <dbReference type="ARBA" id="ARBA00023125"/>
    </source>
</evidence>
<evidence type="ECO:0000313" key="5">
    <source>
        <dbReference type="EMBL" id="MBU8547265.1"/>
    </source>
</evidence>
<dbReference type="InterPro" id="IPR001387">
    <property type="entry name" value="Cro/C1-type_HTH"/>
</dbReference>
<sequence>MKAADLARLTETQPSTLSKLTTGKRQLSRDWAVKLAPHLGVDPMALLAEPGTPVTGDATESLLVQPRPPSTRPVPPGHVLIREYQAEAAAGEGGVVILDHTAPIVGEWVMPRDALPPEHRSSTVVVMRVVGDSMAPLLRPNERVMVDIGHNYVGADGTYLAWNGLVQVFKRLQVLPGAPPMVRFSSENPAYAPYQLPLDEVRVLGRVLGKWTWL</sequence>
<keyword evidence="2" id="KW-0238">DNA-binding</keyword>
<evidence type="ECO:0000256" key="3">
    <source>
        <dbReference type="ARBA" id="ARBA00023163"/>
    </source>
</evidence>
<reference evidence="5 6" key="1">
    <citation type="submission" date="2021-01" db="EMBL/GenBank/DDBJ databases">
        <title>Roseomonas sp. nov, a bacterium isolated from an oil production mixture in Yumen Oilfield.</title>
        <authorList>
            <person name="Wu D."/>
        </authorList>
    </citation>
    <scope>NUCLEOTIDE SEQUENCE [LARGE SCALE GENOMIC DNA]</scope>
    <source>
        <strain evidence="5 6">ROY-5-3</strain>
    </source>
</reference>
<dbReference type="EMBL" id="JAERQM010000014">
    <property type="protein sequence ID" value="MBU8547265.1"/>
    <property type="molecule type" value="Genomic_DNA"/>
</dbReference>
<evidence type="ECO:0000256" key="1">
    <source>
        <dbReference type="ARBA" id="ARBA00023015"/>
    </source>
</evidence>
<dbReference type="CDD" id="cd00093">
    <property type="entry name" value="HTH_XRE"/>
    <property type="match status" value="1"/>
</dbReference>
<evidence type="ECO:0000313" key="6">
    <source>
        <dbReference type="Proteomes" id="UP000689967"/>
    </source>
</evidence>
<keyword evidence="6" id="KW-1185">Reference proteome</keyword>
<comment type="caution">
    <text evidence="5">The sequence shown here is derived from an EMBL/GenBank/DDBJ whole genome shotgun (WGS) entry which is preliminary data.</text>
</comment>
<accession>A0ABS6HEV8</accession>
<dbReference type="PANTHER" id="PTHR40661:SF1">
    <property type="entry name" value="HTH CRO_C1-TYPE DOMAIN-CONTAINING PROTEIN"/>
    <property type="match status" value="1"/>
</dbReference>
<proteinExistence type="predicted"/>
<evidence type="ECO:0000259" key="4">
    <source>
        <dbReference type="Pfam" id="PF00717"/>
    </source>
</evidence>
<dbReference type="PANTHER" id="PTHR40661">
    <property type="match status" value="1"/>
</dbReference>
<dbReference type="Proteomes" id="UP000689967">
    <property type="component" value="Unassembled WGS sequence"/>
</dbReference>
<name>A0ABS6HEV8_9PROT</name>
<gene>
    <name evidence="5" type="ORF">JJQ90_26345</name>
</gene>